<feature type="transmembrane region" description="Helical" evidence="9">
    <location>
        <begin position="249"/>
        <end position="271"/>
    </location>
</feature>
<dbReference type="AlphaFoldDB" id="G8WX48"/>
<dbReference type="Gene3D" id="1.20.1250.20">
    <property type="entry name" value="MFS general substrate transporter like domains"/>
    <property type="match status" value="1"/>
</dbReference>
<dbReference type="PANTHER" id="PTHR23501">
    <property type="entry name" value="MAJOR FACILITATOR SUPERFAMILY"/>
    <property type="match status" value="1"/>
</dbReference>
<feature type="transmembrane region" description="Helical" evidence="9">
    <location>
        <begin position="72"/>
        <end position="90"/>
    </location>
</feature>
<evidence type="ECO:0000256" key="1">
    <source>
        <dbReference type="ARBA" id="ARBA00004651"/>
    </source>
</evidence>
<dbReference type="InterPro" id="IPR020846">
    <property type="entry name" value="MFS_dom"/>
</dbReference>
<keyword evidence="7 9" id="KW-0472">Membrane</keyword>
<evidence type="ECO:0000256" key="5">
    <source>
        <dbReference type="ARBA" id="ARBA00022692"/>
    </source>
</evidence>
<sequence length="550" mass="56811">MGCLPGPEESRSTAMSTTVPADPAAPEALPRRRLHLLLAALMLGMLLAALDQTIVGTALPTIAGKLGGMREYSWVVTVYLLATTATTPLYGKVSDLYGRRPVFLFSIGTFLAGSLLAGMAQNMTELIATRGIQGVGGGGLITLALTIVSDVVPPRERGRYQGLFGAVFGISSIAGPLLGGYFAQSDWRLIFYLNIPLGLVAAAFAWRLLTWVPHRRRSHRVDYLGAFLLVAAVSCLLLATSWGGQEYPWGSAPVVALFAAGAVLAVVFVLAETRAAEPILPLRLFTLRTVTLACLATFVLGCALFGSIIYVPMYLQVVKGASPTASGLQMLPMMGGMIVTSTLSGRLISRVGRYKWFLVTGSVLIAAGLALLGRLETGTSVWWAGLFLAVLGVGAGLLMQPLVLAVQNAVDLRDLGIATATSTFSQSLGGSFGTAVLGAVLSTRLAEALTARLRALPGGGGSGAGGGSGPGTLLKDPAAIGRLPEAVRSAVQHAFTDALHVLFGTGAAVAVVMVVMTLLLPDTPLRGTPAAPPPAPERVPGQPAAGPAGP</sequence>
<feature type="region of interest" description="Disordered" evidence="8">
    <location>
        <begin position="527"/>
        <end position="550"/>
    </location>
</feature>
<evidence type="ECO:0000313" key="11">
    <source>
        <dbReference type="EMBL" id="AEW95953.1"/>
    </source>
</evidence>
<evidence type="ECO:0000259" key="10">
    <source>
        <dbReference type="PROSITE" id="PS50850"/>
    </source>
</evidence>
<feature type="domain" description="Major facilitator superfamily (MFS) profile" evidence="10">
    <location>
        <begin position="37"/>
        <end position="524"/>
    </location>
</feature>
<dbReference type="GO" id="GO:0022857">
    <property type="term" value="F:transmembrane transporter activity"/>
    <property type="evidence" value="ECO:0007669"/>
    <property type="project" value="InterPro"/>
</dbReference>
<proteinExistence type="inferred from homology"/>
<feature type="transmembrane region" description="Helical" evidence="9">
    <location>
        <begin position="356"/>
        <end position="375"/>
    </location>
</feature>
<dbReference type="Proteomes" id="UP000007842">
    <property type="component" value="Chromosome"/>
</dbReference>
<name>G8WX48_STREN</name>
<dbReference type="KEGG" id="scy:SCATT_35820"/>
<dbReference type="FunFam" id="1.20.1720.10:FF:000004">
    <property type="entry name" value="EmrB/QacA family drug resistance transporter"/>
    <property type="match status" value="1"/>
</dbReference>
<evidence type="ECO:0000256" key="9">
    <source>
        <dbReference type="SAM" id="Phobius"/>
    </source>
</evidence>
<dbReference type="Gene3D" id="1.20.1720.10">
    <property type="entry name" value="Multidrug resistance protein D"/>
    <property type="match status" value="1"/>
</dbReference>
<feature type="transmembrane region" description="Helical" evidence="9">
    <location>
        <begin position="498"/>
        <end position="520"/>
    </location>
</feature>
<dbReference type="CDD" id="cd17502">
    <property type="entry name" value="MFS_Azr1_MDR_like"/>
    <property type="match status" value="1"/>
</dbReference>
<organism evidence="11 12">
    <name type="scientific">Streptantibioticus cattleyicolor (strain ATCC 35852 / DSM 46488 / JCM 4925 / NBRC 14057 / NRRL 8057)</name>
    <name type="common">Streptomyces cattleya</name>
    <dbReference type="NCBI Taxonomy" id="1003195"/>
    <lineage>
        <taxon>Bacteria</taxon>
        <taxon>Bacillati</taxon>
        <taxon>Actinomycetota</taxon>
        <taxon>Actinomycetes</taxon>
        <taxon>Kitasatosporales</taxon>
        <taxon>Streptomycetaceae</taxon>
        <taxon>Streptantibioticus</taxon>
    </lineage>
</organism>
<dbReference type="PATRIC" id="fig|1003195.29.peg.3575"/>
<comment type="similarity">
    <text evidence="2">Belongs to the major facilitator superfamily. TCR/Tet family.</text>
</comment>
<gene>
    <name evidence="11" type="ordered locus">SCATT_35820</name>
</gene>
<feature type="transmembrane region" description="Helical" evidence="9">
    <location>
        <begin position="163"/>
        <end position="183"/>
    </location>
</feature>
<reference evidence="12" key="1">
    <citation type="submission" date="2011-12" db="EMBL/GenBank/DDBJ databases">
        <title>Complete genome sequence of Streptomyces cattleya strain DSM 46488.</title>
        <authorList>
            <person name="Ou H.-Y."/>
            <person name="Li P."/>
            <person name="Zhao C."/>
            <person name="O'Hagan D."/>
            <person name="Deng Z."/>
        </authorList>
    </citation>
    <scope>NUCLEOTIDE SEQUENCE [LARGE SCALE GENOMIC DNA]</scope>
    <source>
        <strain evidence="12">ATCC 35852 / DSM 46488 / JCM 4925 / NBRC 14057 / NRRL 8057</strain>
    </source>
</reference>
<feature type="transmembrane region" description="Helical" evidence="9">
    <location>
        <begin position="292"/>
        <end position="315"/>
    </location>
</feature>
<evidence type="ECO:0000256" key="8">
    <source>
        <dbReference type="SAM" id="MobiDB-lite"/>
    </source>
</evidence>
<keyword evidence="6 9" id="KW-1133">Transmembrane helix</keyword>
<feature type="transmembrane region" description="Helical" evidence="9">
    <location>
        <begin position="189"/>
        <end position="209"/>
    </location>
</feature>
<feature type="transmembrane region" description="Helical" evidence="9">
    <location>
        <begin position="381"/>
        <end position="406"/>
    </location>
</feature>
<evidence type="ECO:0000256" key="3">
    <source>
        <dbReference type="ARBA" id="ARBA00022448"/>
    </source>
</evidence>
<dbReference type="SUPFAM" id="SSF103473">
    <property type="entry name" value="MFS general substrate transporter"/>
    <property type="match status" value="1"/>
</dbReference>
<dbReference type="eggNOG" id="COG0477">
    <property type="taxonomic scope" value="Bacteria"/>
</dbReference>
<protein>
    <submittedName>
        <fullName evidence="11">Drug resistance transporter, emrB/qacA subfamily</fullName>
    </submittedName>
</protein>
<feature type="region of interest" description="Disordered" evidence="8">
    <location>
        <begin position="1"/>
        <end position="25"/>
    </location>
</feature>
<evidence type="ECO:0000313" key="12">
    <source>
        <dbReference type="Proteomes" id="UP000007842"/>
    </source>
</evidence>
<evidence type="ECO:0000256" key="4">
    <source>
        <dbReference type="ARBA" id="ARBA00022475"/>
    </source>
</evidence>
<feature type="transmembrane region" description="Helical" evidence="9">
    <location>
        <begin position="327"/>
        <end position="344"/>
    </location>
</feature>
<evidence type="ECO:0000256" key="2">
    <source>
        <dbReference type="ARBA" id="ARBA00007520"/>
    </source>
</evidence>
<comment type="subcellular location">
    <subcellularLocation>
        <location evidence="1">Cell membrane</location>
        <topology evidence="1">Multi-pass membrane protein</topology>
    </subcellularLocation>
</comment>
<dbReference type="EMBL" id="CP003219">
    <property type="protein sequence ID" value="AEW95953.1"/>
    <property type="molecule type" value="Genomic_DNA"/>
</dbReference>
<feature type="transmembrane region" description="Helical" evidence="9">
    <location>
        <begin position="102"/>
        <end position="120"/>
    </location>
</feature>
<feature type="transmembrane region" description="Helical" evidence="9">
    <location>
        <begin position="132"/>
        <end position="151"/>
    </location>
</feature>
<evidence type="ECO:0000256" key="6">
    <source>
        <dbReference type="ARBA" id="ARBA00022989"/>
    </source>
</evidence>
<evidence type="ECO:0000256" key="7">
    <source>
        <dbReference type="ARBA" id="ARBA00023136"/>
    </source>
</evidence>
<dbReference type="PRINTS" id="PR01036">
    <property type="entry name" value="TCRTETB"/>
</dbReference>
<dbReference type="InterPro" id="IPR036259">
    <property type="entry name" value="MFS_trans_sf"/>
</dbReference>
<keyword evidence="3" id="KW-0813">Transport</keyword>
<dbReference type="PANTHER" id="PTHR23501:SF197">
    <property type="entry name" value="COMD"/>
    <property type="match status" value="1"/>
</dbReference>
<dbReference type="InterPro" id="IPR004638">
    <property type="entry name" value="EmrB-like"/>
</dbReference>
<dbReference type="HOGENOM" id="CLU_000960_22_3_11"/>
<keyword evidence="4" id="KW-1003">Cell membrane</keyword>
<feature type="compositionally biased region" description="Low complexity" evidence="8">
    <location>
        <begin position="540"/>
        <end position="550"/>
    </location>
</feature>
<dbReference type="PROSITE" id="PS50850">
    <property type="entry name" value="MFS"/>
    <property type="match status" value="1"/>
</dbReference>
<dbReference type="NCBIfam" id="TIGR00711">
    <property type="entry name" value="efflux_EmrB"/>
    <property type="match status" value="1"/>
</dbReference>
<dbReference type="GO" id="GO:0005886">
    <property type="term" value="C:plasma membrane"/>
    <property type="evidence" value="ECO:0007669"/>
    <property type="project" value="UniProtKB-SubCell"/>
</dbReference>
<accession>G8WX48</accession>
<feature type="transmembrane region" description="Helical" evidence="9">
    <location>
        <begin position="36"/>
        <end position="60"/>
    </location>
</feature>
<dbReference type="InterPro" id="IPR011701">
    <property type="entry name" value="MFS"/>
</dbReference>
<dbReference type="STRING" id="1003195.SCATT_35820"/>
<keyword evidence="12" id="KW-1185">Reference proteome</keyword>
<keyword evidence="5 9" id="KW-0812">Transmembrane</keyword>
<dbReference type="Pfam" id="PF07690">
    <property type="entry name" value="MFS_1"/>
    <property type="match status" value="1"/>
</dbReference>
<feature type="transmembrane region" description="Helical" evidence="9">
    <location>
        <begin position="221"/>
        <end position="243"/>
    </location>
</feature>